<evidence type="ECO:0008006" key="3">
    <source>
        <dbReference type="Google" id="ProtNLM"/>
    </source>
</evidence>
<accession>A0A926DYF0</accession>
<evidence type="ECO:0000313" key="1">
    <source>
        <dbReference type="EMBL" id="MBC8546117.1"/>
    </source>
</evidence>
<comment type="caution">
    <text evidence="1">The sequence shown here is derived from an EMBL/GenBank/DDBJ whole genome shotgun (WGS) entry which is preliminary data.</text>
</comment>
<keyword evidence="2" id="KW-1185">Reference proteome</keyword>
<dbReference type="AlphaFoldDB" id="A0A926DYF0"/>
<proteinExistence type="predicted"/>
<name>A0A926DYF0_9FIRM</name>
<gene>
    <name evidence="1" type="ORF">H8711_04105</name>
</gene>
<dbReference type="RefSeq" id="WP_249282264.1">
    <property type="nucleotide sequence ID" value="NZ_JACRST010000003.1"/>
</dbReference>
<reference evidence="1" key="1">
    <citation type="submission" date="2020-08" db="EMBL/GenBank/DDBJ databases">
        <title>Genome public.</title>
        <authorList>
            <person name="Liu C."/>
            <person name="Sun Q."/>
        </authorList>
    </citation>
    <scope>NUCLEOTIDE SEQUENCE</scope>
    <source>
        <strain evidence="1">NSJ-31</strain>
    </source>
</reference>
<dbReference type="Proteomes" id="UP000653127">
    <property type="component" value="Unassembled WGS sequence"/>
</dbReference>
<organism evidence="1 2">
    <name type="scientific">Ligaoa zhengdingensis</name>
    <dbReference type="NCBI Taxonomy" id="2763658"/>
    <lineage>
        <taxon>Bacteria</taxon>
        <taxon>Bacillati</taxon>
        <taxon>Bacillota</taxon>
        <taxon>Clostridia</taxon>
        <taxon>Eubacteriales</taxon>
        <taxon>Oscillospiraceae</taxon>
        <taxon>Ligaoa</taxon>
    </lineage>
</organism>
<dbReference type="EMBL" id="JACRST010000003">
    <property type="protein sequence ID" value="MBC8546117.1"/>
    <property type="molecule type" value="Genomic_DNA"/>
</dbReference>
<protein>
    <recommendedName>
        <fullName evidence="3">Tail assembly chaperone</fullName>
    </recommendedName>
</protein>
<evidence type="ECO:0000313" key="2">
    <source>
        <dbReference type="Proteomes" id="UP000653127"/>
    </source>
</evidence>
<sequence>MNKLTFDTGLKTYTINEACEVRFNPTDSTFVRRLYEAFDALEKKQDTYREEVEKLSEPEKILAFADARDAEMRGVIDGLLGDSVCSSLFGNMNVYALADGLPAWCNLMLAIFAEVDASMSKEQKLTNPRIKKYMEKYKR</sequence>